<evidence type="ECO:0000256" key="1">
    <source>
        <dbReference type="SAM" id="SignalP"/>
    </source>
</evidence>
<evidence type="ECO:0000313" key="3">
    <source>
        <dbReference type="Proteomes" id="UP000305067"/>
    </source>
</evidence>
<name>A0A5C3R0J1_9AGAR</name>
<dbReference type="EMBL" id="ML178814">
    <property type="protein sequence ID" value="TFL07097.1"/>
    <property type="molecule type" value="Genomic_DNA"/>
</dbReference>
<keyword evidence="1" id="KW-0732">Signal</keyword>
<accession>A0A5C3R0J1</accession>
<reference evidence="2 3" key="1">
    <citation type="journal article" date="2019" name="Nat. Ecol. Evol.">
        <title>Megaphylogeny resolves global patterns of mushroom evolution.</title>
        <authorList>
            <person name="Varga T."/>
            <person name="Krizsan K."/>
            <person name="Foldi C."/>
            <person name="Dima B."/>
            <person name="Sanchez-Garcia M."/>
            <person name="Sanchez-Ramirez S."/>
            <person name="Szollosi G.J."/>
            <person name="Szarkandi J.G."/>
            <person name="Papp V."/>
            <person name="Albert L."/>
            <person name="Andreopoulos W."/>
            <person name="Angelini C."/>
            <person name="Antonin V."/>
            <person name="Barry K.W."/>
            <person name="Bougher N.L."/>
            <person name="Buchanan P."/>
            <person name="Buyck B."/>
            <person name="Bense V."/>
            <person name="Catcheside P."/>
            <person name="Chovatia M."/>
            <person name="Cooper J."/>
            <person name="Damon W."/>
            <person name="Desjardin D."/>
            <person name="Finy P."/>
            <person name="Geml J."/>
            <person name="Haridas S."/>
            <person name="Hughes K."/>
            <person name="Justo A."/>
            <person name="Karasinski D."/>
            <person name="Kautmanova I."/>
            <person name="Kiss B."/>
            <person name="Kocsube S."/>
            <person name="Kotiranta H."/>
            <person name="LaButti K.M."/>
            <person name="Lechner B.E."/>
            <person name="Liimatainen K."/>
            <person name="Lipzen A."/>
            <person name="Lukacs Z."/>
            <person name="Mihaltcheva S."/>
            <person name="Morgado L.N."/>
            <person name="Niskanen T."/>
            <person name="Noordeloos M.E."/>
            <person name="Ohm R.A."/>
            <person name="Ortiz-Santana B."/>
            <person name="Ovrebo C."/>
            <person name="Racz N."/>
            <person name="Riley R."/>
            <person name="Savchenko A."/>
            <person name="Shiryaev A."/>
            <person name="Soop K."/>
            <person name="Spirin V."/>
            <person name="Szebenyi C."/>
            <person name="Tomsovsky M."/>
            <person name="Tulloss R.E."/>
            <person name="Uehling J."/>
            <person name="Grigoriev I.V."/>
            <person name="Vagvolgyi C."/>
            <person name="Papp T."/>
            <person name="Martin F.M."/>
            <person name="Miettinen O."/>
            <person name="Hibbett D.S."/>
            <person name="Nagy L.G."/>
        </authorList>
    </citation>
    <scope>NUCLEOTIDE SEQUENCE [LARGE SCALE GENOMIC DNA]</scope>
    <source>
        <strain evidence="2 3">CBS 309.79</strain>
    </source>
</reference>
<gene>
    <name evidence="2" type="ORF">BDV98DRAFT_557259</name>
</gene>
<protein>
    <submittedName>
        <fullName evidence="2">Uncharacterized protein</fullName>
    </submittedName>
</protein>
<feature type="chain" id="PRO_5023092747" evidence="1">
    <location>
        <begin position="23"/>
        <end position="246"/>
    </location>
</feature>
<evidence type="ECO:0000313" key="2">
    <source>
        <dbReference type="EMBL" id="TFL07097.1"/>
    </source>
</evidence>
<organism evidence="2 3">
    <name type="scientific">Pterulicium gracile</name>
    <dbReference type="NCBI Taxonomy" id="1884261"/>
    <lineage>
        <taxon>Eukaryota</taxon>
        <taxon>Fungi</taxon>
        <taxon>Dikarya</taxon>
        <taxon>Basidiomycota</taxon>
        <taxon>Agaricomycotina</taxon>
        <taxon>Agaricomycetes</taxon>
        <taxon>Agaricomycetidae</taxon>
        <taxon>Agaricales</taxon>
        <taxon>Pleurotineae</taxon>
        <taxon>Pterulaceae</taxon>
        <taxon>Pterulicium</taxon>
    </lineage>
</organism>
<feature type="signal peptide" evidence="1">
    <location>
        <begin position="1"/>
        <end position="22"/>
    </location>
</feature>
<dbReference type="Proteomes" id="UP000305067">
    <property type="component" value="Unassembled WGS sequence"/>
</dbReference>
<keyword evidence="3" id="KW-1185">Reference proteome</keyword>
<dbReference type="AlphaFoldDB" id="A0A5C3R0J1"/>
<proteinExistence type="predicted"/>
<sequence length="246" mass="27663">MWTFLLALLLYICLQITVLSLAYKMARTPEELRKFTDSKKAVDASVISFKNHLQDVELIVKSPREDPEVMDKIHAIKKTSDENDAAQKQSFSDVKDMLEKALCAETQRLIIDKILKGAISDQRIDAIVKKEVQKVVDAELPANLIAELQKEQEALQEAWRDWQNEETRVKNSKLKNGNSRLFAPLKANGQLLSPDSDFPSTLEGVRNLKPHQVKKLTEEFGLPTGTDRANTAYLLQFIGVANTAGS</sequence>